<feature type="transmembrane region" description="Helical" evidence="1">
    <location>
        <begin position="196"/>
        <end position="214"/>
    </location>
</feature>
<dbReference type="AlphaFoldDB" id="A0A139NBR5"/>
<reference evidence="2 3" key="1">
    <citation type="submission" date="2016-01" db="EMBL/GenBank/DDBJ databases">
        <title>Highly variable Streptococcus oralis are common among viridans streptococci isolated from primates.</title>
        <authorList>
            <person name="Denapaite D."/>
            <person name="Rieger M."/>
            <person name="Koendgen S."/>
            <person name="Brueckner R."/>
            <person name="Ochigava I."/>
            <person name="Kappeler P."/>
            <person name="Maetz-Rensing K."/>
            <person name="Leendertz F."/>
            <person name="Hakenbeck R."/>
        </authorList>
    </citation>
    <scope>NUCLEOTIDE SEQUENCE [LARGE SCALE GENOMIC DNA]</scope>
    <source>
        <strain evidence="2 3">DD07</strain>
    </source>
</reference>
<proteinExistence type="predicted"/>
<feature type="transmembrane region" description="Helical" evidence="1">
    <location>
        <begin position="94"/>
        <end position="115"/>
    </location>
</feature>
<feature type="transmembrane region" description="Helical" evidence="1">
    <location>
        <begin position="164"/>
        <end position="184"/>
    </location>
</feature>
<organism evidence="2 3">
    <name type="scientific">Streptococcus gordonii</name>
    <dbReference type="NCBI Taxonomy" id="1302"/>
    <lineage>
        <taxon>Bacteria</taxon>
        <taxon>Bacillati</taxon>
        <taxon>Bacillota</taxon>
        <taxon>Bacilli</taxon>
        <taxon>Lactobacillales</taxon>
        <taxon>Streptococcaceae</taxon>
        <taxon>Streptococcus</taxon>
    </lineage>
</organism>
<feature type="transmembrane region" description="Helical" evidence="1">
    <location>
        <begin position="285"/>
        <end position="304"/>
    </location>
</feature>
<evidence type="ECO:0000256" key="1">
    <source>
        <dbReference type="SAM" id="Phobius"/>
    </source>
</evidence>
<comment type="caution">
    <text evidence="2">The sequence shown here is derived from an EMBL/GenBank/DDBJ whole genome shotgun (WGS) entry which is preliminary data.</text>
</comment>
<dbReference type="Proteomes" id="UP000070096">
    <property type="component" value="Unassembled WGS sequence"/>
</dbReference>
<name>A0A139NBR5_STRGN</name>
<protein>
    <submittedName>
        <fullName evidence="2">Membrane protein</fullName>
    </submittedName>
</protein>
<feature type="transmembrane region" description="Helical" evidence="1">
    <location>
        <begin position="62"/>
        <end position="78"/>
    </location>
</feature>
<feature type="transmembrane region" description="Helical" evidence="1">
    <location>
        <begin position="37"/>
        <end position="56"/>
    </location>
</feature>
<evidence type="ECO:0000313" key="2">
    <source>
        <dbReference type="EMBL" id="KXT73450.1"/>
    </source>
</evidence>
<feature type="transmembrane region" description="Helical" evidence="1">
    <location>
        <begin position="220"/>
        <end position="237"/>
    </location>
</feature>
<keyword evidence="1" id="KW-1133">Transmembrane helix</keyword>
<evidence type="ECO:0000313" key="3">
    <source>
        <dbReference type="Proteomes" id="UP000070096"/>
    </source>
</evidence>
<keyword evidence="1" id="KW-0812">Transmembrane</keyword>
<gene>
    <name evidence="2" type="ORF">SGODD07_00424</name>
</gene>
<feature type="transmembrane region" description="Helical" evidence="1">
    <location>
        <begin position="477"/>
        <end position="494"/>
    </location>
</feature>
<feature type="transmembrane region" description="Helical" evidence="1">
    <location>
        <begin position="258"/>
        <end position="279"/>
    </location>
</feature>
<keyword evidence="1" id="KW-0472">Membrane</keyword>
<sequence>MPKEKQQSFDCCIFLAKNLDFCYNKPMSKIYRLSFSILQKIMLVLVVHWFFVSIFYISEMSYWAYPIFAILLLGAYYYRKEVLKIYRYLMRHKIAIMVAVVVFQLIMIWAAELLVRRDAAVVLNGAFRLLKETSISSYITRNPNNLPLFLYERFFYKLFGESSALWIMQGLNMVYANLTALILYKGSQKFYNQKTADIVFSLYILLAGFSPYFFSMYTDIPPLPFIALQIFLIFRIFKANTVKKLTALSISLGLLTGFLYFVRPTVMILLIAFFVTFFLQKKWKQFFLVLCVFSLSFAMLYSLVNTGIKNQNEVTIIQKEGLAKGPLLFINLGLTYIGHNQADMKEGLLQYIEPSKRDDYNNGMFAKENVIKEIKRRLKEYTPATFWGHLYYKQSLTVAEGTLGWLYRDVENEKTPFINPLYEMTKNNPLAQFVRTFFLSIDKKEYVYYALIKQLVWIVMSLGLVMTLWKFRPDDRVNFLNLAVFGGLLFLQIFEGGKTRYLIQFLPQILLVSALGLSQYSQDLKKSCLWPKISKLKSLKRND</sequence>
<dbReference type="EMBL" id="LQRC01000070">
    <property type="protein sequence ID" value="KXT73450.1"/>
    <property type="molecule type" value="Genomic_DNA"/>
</dbReference>
<accession>A0A139NBR5</accession>
<dbReference type="PATRIC" id="fig|1302.21.peg.480"/>
<feature type="transmembrane region" description="Helical" evidence="1">
    <location>
        <begin position="446"/>
        <end position="471"/>
    </location>
</feature>